<organism evidence="1 2">
    <name type="scientific">Arctium lappa</name>
    <name type="common">Greater burdock</name>
    <name type="synonym">Lappa major</name>
    <dbReference type="NCBI Taxonomy" id="4217"/>
    <lineage>
        <taxon>Eukaryota</taxon>
        <taxon>Viridiplantae</taxon>
        <taxon>Streptophyta</taxon>
        <taxon>Embryophyta</taxon>
        <taxon>Tracheophyta</taxon>
        <taxon>Spermatophyta</taxon>
        <taxon>Magnoliopsida</taxon>
        <taxon>eudicotyledons</taxon>
        <taxon>Gunneridae</taxon>
        <taxon>Pentapetalae</taxon>
        <taxon>asterids</taxon>
        <taxon>campanulids</taxon>
        <taxon>Asterales</taxon>
        <taxon>Asteraceae</taxon>
        <taxon>Carduoideae</taxon>
        <taxon>Cardueae</taxon>
        <taxon>Arctiinae</taxon>
        <taxon>Arctium</taxon>
    </lineage>
</organism>
<gene>
    <name evidence="1" type="ORF">L6452_42841</name>
</gene>
<keyword evidence="2" id="KW-1185">Reference proteome</keyword>
<protein>
    <submittedName>
        <fullName evidence="1">Uncharacterized protein</fullName>
    </submittedName>
</protein>
<evidence type="ECO:0000313" key="1">
    <source>
        <dbReference type="EMBL" id="KAI3667772.1"/>
    </source>
</evidence>
<reference evidence="2" key="1">
    <citation type="journal article" date="2022" name="Mol. Ecol. Resour.">
        <title>The genomes of chicory, endive, great burdock and yacon provide insights into Asteraceae palaeo-polyploidization history and plant inulin production.</title>
        <authorList>
            <person name="Fan W."/>
            <person name="Wang S."/>
            <person name="Wang H."/>
            <person name="Wang A."/>
            <person name="Jiang F."/>
            <person name="Liu H."/>
            <person name="Zhao H."/>
            <person name="Xu D."/>
            <person name="Zhang Y."/>
        </authorList>
    </citation>
    <scope>NUCLEOTIDE SEQUENCE [LARGE SCALE GENOMIC DNA]</scope>
    <source>
        <strain evidence="2">cv. Niubang</strain>
    </source>
</reference>
<reference evidence="1 2" key="2">
    <citation type="journal article" date="2022" name="Mol. Ecol. Resour.">
        <title>The genomes of chicory, endive, great burdock and yacon provide insights into Asteraceae paleo-polyploidization history and plant inulin production.</title>
        <authorList>
            <person name="Fan W."/>
            <person name="Wang S."/>
            <person name="Wang H."/>
            <person name="Wang A."/>
            <person name="Jiang F."/>
            <person name="Liu H."/>
            <person name="Zhao H."/>
            <person name="Xu D."/>
            <person name="Zhang Y."/>
        </authorList>
    </citation>
    <scope>NUCLEOTIDE SEQUENCE [LARGE SCALE GENOMIC DNA]</scope>
    <source>
        <strain evidence="2">cv. Niubang</strain>
    </source>
</reference>
<dbReference type="Proteomes" id="UP001055879">
    <property type="component" value="Linkage Group LG17"/>
</dbReference>
<evidence type="ECO:0000313" key="2">
    <source>
        <dbReference type="Proteomes" id="UP001055879"/>
    </source>
</evidence>
<name>A0ACB8XKJ5_ARCLA</name>
<accession>A0ACB8XKJ5</accession>
<comment type="caution">
    <text evidence="1">The sequence shown here is derived from an EMBL/GenBank/DDBJ whole genome shotgun (WGS) entry which is preliminary data.</text>
</comment>
<dbReference type="EMBL" id="CM042063">
    <property type="protein sequence ID" value="KAI3667772.1"/>
    <property type="molecule type" value="Genomic_DNA"/>
</dbReference>
<sequence length="103" mass="12124">MEGDPCWLLLPLVGRQWESLVDLLVVAAASWTTMRVTKIFDWGLDFEEKYRKDLGNNHHPPHIFKPQLHSLRNHPRDPDHGPRPLPVRVPKPRHVPRDVDFRQ</sequence>
<proteinExistence type="predicted"/>